<accession>A0ABY8W1V9</accession>
<organism evidence="2 3">
    <name type="scientific">Candidatus Mycobacterium wuenschmannii</name>
    <dbReference type="NCBI Taxonomy" id="3027808"/>
    <lineage>
        <taxon>Bacteria</taxon>
        <taxon>Bacillati</taxon>
        <taxon>Actinomycetota</taxon>
        <taxon>Actinomycetes</taxon>
        <taxon>Mycobacteriales</taxon>
        <taxon>Mycobacteriaceae</taxon>
        <taxon>Mycobacterium</taxon>
    </lineage>
</organism>
<dbReference type="Proteomes" id="UP001236585">
    <property type="component" value="Chromosome"/>
</dbReference>
<reference evidence="2 3" key="1">
    <citation type="journal article" date="2023" name="Microbiol. Resour. Announc.">
        <title>Complete Genome Sequence of Mycobacterium wuenschmanii, a novel Nontuberculous Mycobacterium Isolated from a captive population of Amazon Milk Frogs.</title>
        <authorList>
            <person name="Hicks J."/>
            <person name="Zeineldin M."/>
            <person name="Ward H."/>
            <person name="Wuenschmann A."/>
            <person name="Camp P."/>
            <person name="Farrell D."/>
            <person name="Lehman K."/>
            <person name="Thacker T."/>
            <person name="Cuthbert E."/>
        </authorList>
    </citation>
    <scope>NUCLEOTIDE SEQUENCE [LARGE SCALE GENOMIC DNA]</scope>
    <source>
        <strain evidence="2 3">Wuenschmanii</strain>
    </source>
</reference>
<dbReference type="InterPro" id="IPR013228">
    <property type="entry name" value="PE-PPE_C"/>
</dbReference>
<evidence type="ECO:0000313" key="3">
    <source>
        <dbReference type="Proteomes" id="UP001236585"/>
    </source>
</evidence>
<protein>
    <submittedName>
        <fullName evidence="2">PE-PPE domain-containing protein</fullName>
    </submittedName>
</protein>
<dbReference type="EMBL" id="CP126981">
    <property type="protein sequence ID" value="WIM89855.1"/>
    <property type="molecule type" value="Genomic_DNA"/>
</dbReference>
<proteinExistence type="predicted"/>
<evidence type="ECO:0000313" key="2">
    <source>
        <dbReference type="EMBL" id="WIM89855.1"/>
    </source>
</evidence>
<keyword evidence="3" id="KW-1185">Reference proteome</keyword>
<dbReference type="RefSeq" id="WP_285190597.1">
    <property type="nucleotide sequence ID" value="NZ_CP126981.1"/>
</dbReference>
<gene>
    <name evidence="2" type="ORF">PT015_10750</name>
</gene>
<feature type="domain" description="PE-PPE" evidence="1">
    <location>
        <begin position="85"/>
        <end position="290"/>
    </location>
</feature>
<name>A0ABY8W1V9_9MYCO</name>
<evidence type="ECO:0000259" key="1">
    <source>
        <dbReference type="Pfam" id="PF08237"/>
    </source>
</evidence>
<sequence>MTGRGARWLSAGLLAGVGLLEIPSTMNPAVSFADDTALIMGYAETPTPMQSYVDQVMSLFIDPSKPLFDGQPTYDGYSPLVVTTEEGADYQQVMAAGSAQLDAAIGKALTGPDDHVVVWGYSESSAIATQELVNLGDAGKFNPDQLQFVLLEDLNNPNGGFLERFPDLAGTPFPATPASTPYDVAIYSVQYSGSSDFPQFSSNLLADENAMAGFVNLHPLLLPGYPSSFDFSSLGNAVLEPVSNPNLTTDYYLIPTQNLPLLDFGRDLGGNTFADLIQPDMRVLIDLGYDYTGNADVVTAASMGTPDFDTTAVDAYLLAGANQGIMAALVDVGVLQKSDLLDLYPYVPDVQSLFDGALSSHDPASVALATADATASANALVDALTASDNPLASTLLTFLPGFANDLAGLFGNFLPSL</sequence>
<dbReference type="Pfam" id="PF08237">
    <property type="entry name" value="PE-PPE"/>
    <property type="match status" value="1"/>
</dbReference>